<dbReference type="NCBIfam" id="NF041359">
    <property type="entry name" value="GntG_guanitoxin"/>
    <property type="match status" value="1"/>
</dbReference>
<reference evidence="6" key="2">
    <citation type="submission" date="2020-09" db="EMBL/GenBank/DDBJ databases">
        <authorList>
            <person name="Sun Q."/>
            <person name="Ohkuma M."/>
        </authorList>
    </citation>
    <scope>NUCLEOTIDE SEQUENCE</scope>
    <source>
        <strain evidence="6">JCM 15325</strain>
    </source>
</reference>
<sequence length="335" mass="36487">MLIDYRTDSGTLPTEEMRRAMSEAKLGDDYYGEDPSVNLLEKTASEMLGKEAAILTTTATLGNQLALLSLSHKGSEIWVEKFSHIAAHDYTAFLLPDRKFRVYEAIKGREIADDDLAEAGEGAHSVFCIENTHNRHGGTILPISEMKRVYRQIRQAGGYVHLDGSRLFNASVASGVPLNEFAACADTVVLCLCKGLCAPAGAILAGSRETIRRARKWRTKMGSAMPQAGVIAAPAYIGLKKMIPRLAQDHLLAQKLASGLAVLTGLSVDLSLVETNIVLVHPKHPLKTAEQIQNELRQAGILVLLLDSKTIRFVVDRNIHPEDIPATVGIMQSIL</sequence>
<dbReference type="EMBL" id="BMOK01000003">
    <property type="protein sequence ID" value="GGL47370.1"/>
    <property type="molecule type" value="Genomic_DNA"/>
</dbReference>
<dbReference type="InterPro" id="IPR015422">
    <property type="entry name" value="PyrdxlP-dep_Trfase_small"/>
</dbReference>
<accession>A0A917RZJ0</accession>
<comment type="similarity">
    <text evidence="2">Belongs to the threonine aldolase family.</text>
</comment>
<feature type="domain" description="Aromatic amino acid beta-eliminating lyase/threonine aldolase" evidence="5">
    <location>
        <begin position="4"/>
        <end position="280"/>
    </location>
</feature>
<gene>
    <name evidence="6" type="ORF">GCM10007968_09300</name>
</gene>
<organism evidence="6 7">
    <name type="scientific">Sporolactobacillus putidus</name>
    <dbReference type="NCBI Taxonomy" id="492735"/>
    <lineage>
        <taxon>Bacteria</taxon>
        <taxon>Bacillati</taxon>
        <taxon>Bacillota</taxon>
        <taxon>Bacilli</taxon>
        <taxon>Bacillales</taxon>
        <taxon>Sporolactobacillaceae</taxon>
        <taxon>Sporolactobacillus</taxon>
    </lineage>
</organism>
<evidence type="ECO:0000256" key="1">
    <source>
        <dbReference type="ARBA" id="ARBA00001933"/>
    </source>
</evidence>
<dbReference type="PANTHER" id="PTHR48097">
    <property type="entry name" value="L-THREONINE ALDOLASE-RELATED"/>
    <property type="match status" value="1"/>
</dbReference>
<evidence type="ECO:0000256" key="3">
    <source>
        <dbReference type="ARBA" id="ARBA00022898"/>
    </source>
</evidence>
<dbReference type="PANTHER" id="PTHR48097:SF9">
    <property type="entry name" value="L-THREONINE ALDOLASE"/>
    <property type="match status" value="1"/>
</dbReference>
<dbReference type="SUPFAM" id="SSF53383">
    <property type="entry name" value="PLP-dependent transferases"/>
    <property type="match status" value="1"/>
</dbReference>
<evidence type="ECO:0000256" key="2">
    <source>
        <dbReference type="ARBA" id="ARBA00006966"/>
    </source>
</evidence>
<dbReference type="GO" id="GO:0006567">
    <property type="term" value="P:L-threonine catabolic process"/>
    <property type="evidence" value="ECO:0007669"/>
    <property type="project" value="TreeGrafter"/>
</dbReference>
<feature type="modified residue" description="N6-(pyridoxal phosphate)lysine" evidence="4">
    <location>
        <position position="194"/>
    </location>
</feature>
<dbReference type="InterPro" id="IPR023603">
    <property type="entry name" value="Low_specificity_L-TA-like"/>
</dbReference>
<evidence type="ECO:0000256" key="4">
    <source>
        <dbReference type="PIRSR" id="PIRSR017617-1"/>
    </source>
</evidence>
<proteinExistence type="inferred from homology"/>
<evidence type="ECO:0000259" key="5">
    <source>
        <dbReference type="Pfam" id="PF01212"/>
    </source>
</evidence>
<dbReference type="GO" id="GO:0005829">
    <property type="term" value="C:cytosol"/>
    <property type="evidence" value="ECO:0007669"/>
    <property type="project" value="TreeGrafter"/>
</dbReference>
<dbReference type="RefSeq" id="WP_188801919.1">
    <property type="nucleotide sequence ID" value="NZ_BMOK01000003.1"/>
</dbReference>
<dbReference type="InterPro" id="IPR015421">
    <property type="entry name" value="PyrdxlP-dep_Trfase_major"/>
</dbReference>
<dbReference type="GO" id="GO:0006545">
    <property type="term" value="P:glycine biosynthetic process"/>
    <property type="evidence" value="ECO:0007669"/>
    <property type="project" value="TreeGrafter"/>
</dbReference>
<dbReference type="AlphaFoldDB" id="A0A917RZJ0"/>
<dbReference type="Gene3D" id="3.40.640.10">
    <property type="entry name" value="Type I PLP-dependent aspartate aminotransferase-like (Major domain)"/>
    <property type="match status" value="1"/>
</dbReference>
<evidence type="ECO:0000313" key="6">
    <source>
        <dbReference type="EMBL" id="GGL47370.1"/>
    </source>
</evidence>
<keyword evidence="3" id="KW-0663">Pyridoxal phosphate</keyword>
<comment type="caution">
    <text evidence="6">The sequence shown here is derived from an EMBL/GenBank/DDBJ whole genome shotgun (WGS) entry which is preliminary data.</text>
</comment>
<name>A0A917RZJ0_9BACL</name>
<dbReference type="Proteomes" id="UP000654670">
    <property type="component" value="Unassembled WGS sequence"/>
</dbReference>
<keyword evidence="7" id="KW-1185">Reference proteome</keyword>
<comment type="cofactor">
    <cofactor evidence="1">
        <name>pyridoxal 5'-phosphate</name>
        <dbReference type="ChEBI" id="CHEBI:597326"/>
    </cofactor>
</comment>
<dbReference type="Pfam" id="PF01212">
    <property type="entry name" value="Beta_elim_lyase"/>
    <property type="match status" value="1"/>
</dbReference>
<reference evidence="6" key="1">
    <citation type="journal article" date="2014" name="Int. J. Syst. Evol. Microbiol.">
        <title>Complete genome sequence of Corynebacterium casei LMG S-19264T (=DSM 44701T), isolated from a smear-ripened cheese.</title>
        <authorList>
            <consortium name="US DOE Joint Genome Institute (JGI-PGF)"/>
            <person name="Walter F."/>
            <person name="Albersmeier A."/>
            <person name="Kalinowski J."/>
            <person name="Ruckert C."/>
        </authorList>
    </citation>
    <scope>NUCLEOTIDE SEQUENCE</scope>
    <source>
        <strain evidence="6">JCM 15325</strain>
    </source>
</reference>
<dbReference type="Gene3D" id="3.90.1150.10">
    <property type="entry name" value="Aspartate Aminotransferase, domain 1"/>
    <property type="match status" value="1"/>
</dbReference>
<evidence type="ECO:0000313" key="7">
    <source>
        <dbReference type="Proteomes" id="UP000654670"/>
    </source>
</evidence>
<dbReference type="InterPro" id="IPR001597">
    <property type="entry name" value="ArAA_b-elim_lyase/Thr_aldolase"/>
</dbReference>
<protein>
    <submittedName>
        <fullName evidence="6">Threonine aldolase</fullName>
    </submittedName>
</protein>
<dbReference type="GO" id="GO:0008732">
    <property type="term" value="F:L-allo-threonine aldolase activity"/>
    <property type="evidence" value="ECO:0007669"/>
    <property type="project" value="TreeGrafter"/>
</dbReference>
<dbReference type="PIRSF" id="PIRSF017617">
    <property type="entry name" value="Thr_aldolase"/>
    <property type="match status" value="1"/>
</dbReference>
<dbReference type="InterPro" id="IPR015424">
    <property type="entry name" value="PyrdxlP-dep_Trfase"/>
</dbReference>